<keyword evidence="9" id="KW-1185">Reference proteome</keyword>
<name>B1WXK0_CROS5</name>
<evidence type="ECO:0000256" key="4">
    <source>
        <dbReference type="ARBA" id="ARBA00022692"/>
    </source>
</evidence>
<evidence type="ECO:0000313" key="9">
    <source>
        <dbReference type="Proteomes" id="UP000001203"/>
    </source>
</evidence>
<comment type="subcellular location">
    <subcellularLocation>
        <location evidence="1">Cell membrane</location>
        <topology evidence="1">Multi-pass membrane protein</topology>
    </subcellularLocation>
</comment>
<feature type="transmembrane region" description="Helical" evidence="7">
    <location>
        <begin position="214"/>
        <end position="236"/>
    </location>
</feature>
<feature type="transmembrane region" description="Helical" evidence="7">
    <location>
        <begin position="145"/>
        <end position="168"/>
    </location>
</feature>
<dbReference type="KEGG" id="cyt:cce_3193"/>
<dbReference type="GO" id="GO:0015109">
    <property type="term" value="F:chromate transmembrane transporter activity"/>
    <property type="evidence" value="ECO:0007669"/>
    <property type="project" value="InterPro"/>
</dbReference>
<feature type="transmembrane region" description="Helical" evidence="7">
    <location>
        <begin position="354"/>
        <end position="386"/>
    </location>
</feature>
<evidence type="ECO:0000256" key="1">
    <source>
        <dbReference type="ARBA" id="ARBA00004651"/>
    </source>
</evidence>
<keyword evidence="6 7" id="KW-0472">Membrane</keyword>
<feature type="transmembrane region" description="Helical" evidence="7">
    <location>
        <begin position="313"/>
        <end position="334"/>
    </location>
</feature>
<organism evidence="8 9">
    <name type="scientific">Crocosphaera subtropica (strain ATCC 51142 / BH68)</name>
    <name type="common">Cyanothece sp. (strain ATCC 51142)</name>
    <dbReference type="NCBI Taxonomy" id="43989"/>
    <lineage>
        <taxon>Bacteria</taxon>
        <taxon>Bacillati</taxon>
        <taxon>Cyanobacteriota</taxon>
        <taxon>Cyanophyceae</taxon>
        <taxon>Oscillatoriophycideae</taxon>
        <taxon>Chroococcales</taxon>
        <taxon>Aphanothecaceae</taxon>
        <taxon>Crocosphaera</taxon>
        <taxon>Crocosphaera subtropica</taxon>
    </lineage>
</organism>
<evidence type="ECO:0000256" key="7">
    <source>
        <dbReference type="SAM" id="Phobius"/>
    </source>
</evidence>
<protein>
    <submittedName>
        <fullName evidence="8">Chromate transport protein</fullName>
    </submittedName>
</protein>
<dbReference type="Proteomes" id="UP000001203">
    <property type="component" value="Chromosome circular"/>
</dbReference>
<dbReference type="Pfam" id="PF02417">
    <property type="entry name" value="Chromate_transp"/>
    <property type="match status" value="2"/>
</dbReference>
<dbReference type="InterPro" id="IPR014047">
    <property type="entry name" value="Chr_Tranpt_l_chain"/>
</dbReference>
<evidence type="ECO:0000313" key="8">
    <source>
        <dbReference type="EMBL" id="ACB52541.1"/>
    </source>
</evidence>
<evidence type="ECO:0000256" key="2">
    <source>
        <dbReference type="ARBA" id="ARBA00005262"/>
    </source>
</evidence>
<dbReference type="NCBIfam" id="TIGR00937">
    <property type="entry name" value="2A51"/>
    <property type="match status" value="1"/>
</dbReference>
<sequence length="390" mass="42122">MTGDLKQRLVSLASVFLKLGVIGFGGPAAHIAMMEAEVVRDRQWLQRSQFLDLLGATNLIPGPNSTEMAIHVGYVYGGVWGLIVAGISFIFPAVTITAILAIIYTQFGSLPQIAPLLSGIKPAVIVVIFGALYRLAKKAIKKRKFWLIILLVAILLLLGLNEVVSLLLGGLLGMFWLTLTESNTMTIPLVAFLVSSNIDQAANQESLNPSLWQLGLFFLKIGTVLFGSGYVLIAFLEGELVNQYGWLTQQQLLDAIAIGQFTPGPVLSTATFIGYVILGIPGAIIATLGIFLPSFVFVLAVNPIIGKLRQSKWTASFLDAVNVSAVAIMGWVTFNLLYQTLLIPKDGFLFNWEAILIIIVAGVAIFKYTINAAWVVLGGGLMGWVLSINN</sequence>
<dbReference type="HOGENOM" id="CLU_018106_0_0_3"/>
<dbReference type="InterPro" id="IPR003370">
    <property type="entry name" value="Chromate_transpt"/>
</dbReference>
<gene>
    <name evidence="8" type="primary">chrA</name>
    <name evidence="8" type="ordered locus">cce_3193</name>
</gene>
<feature type="transmembrane region" description="Helical" evidence="7">
    <location>
        <begin position="174"/>
        <end position="194"/>
    </location>
</feature>
<comment type="similarity">
    <text evidence="2">Belongs to the chromate ion transporter (CHR) (TC 2.A.51) family.</text>
</comment>
<dbReference type="eggNOG" id="COG2059">
    <property type="taxonomic scope" value="Bacteria"/>
</dbReference>
<keyword evidence="5 7" id="KW-1133">Transmembrane helix</keyword>
<feature type="transmembrane region" description="Helical" evidence="7">
    <location>
        <begin position="272"/>
        <end position="301"/>
    </location>
</feature>
<evidence type="ECO:0000256" key="5">
    <source>
        <dbReference type="ARBA" id="ARBA00022989"/>
    </source>
</evidence>
<feature type="transmembrane region" description="Helical" evidence="7">
    <location>
        <begin position="74"/>
        <end position="107"/>
    </location>
</feature>
<feature type="transmembrane region" description="Helical" evidence="7">
    <location>
        <begin position="12"/>
        <end position="33"/>
    </location>
</feature>
<reference evidence="8 9" key="1">
    <citation type="journal article" date="2008" name="Proc. Natl. Acad. Sci. U.S.A.">
        <title>The genome of Cyanothece 51142, a unicellular diazotrophic cyanobacterium important in the marine nitrogen cycle.</title>
        <authorList>
            <person name="Welsh E.A."/>
            <person name="Liberton M."/>
            <person name="Stoeckel J."/>
            <person name="Loh T."/>
            <person name="Elvitigala T."/>
            <person name="Wang C."/>
            <person name="Wollam A."/>
            <person name="Fulton R.S."/>
            <person name="Clifton S.W."/>
            <person name="Jacobs J.M."/>
            <person name="Aurora R."/>
            <person name="Ghosh B.K."/>
            <person name="Sherman L.A."/>
            <person name="Smith R.D."/>
            <person name="Wilson R.K."/>
            <person name="Pakrasi H.B."/>
        </authorList>
    </citation>
    <scope>NUCLEOTIDE SEQUENCE [LARGE SCALE GENOMIC DNA]</scope>
    <source>
        <strain evidence="9">ATCC 51142 / BH68</strain>
    </source>
</reference>
<dbReference type="PIRSF" id="PIRSF004810">
    <property type="entry name" value="ChrA"/>
    <property type="match status" value="1"/>
</dbReference>
<dbReference type="PANTHER" id="PTHR33567:SF3">
    <property type="entry name" value="CHROMATE ION TRANSPORTER (EUROFUNG)"/>
    <property type="match status" value="1"/>
</dbReference>
<dbReference type="GO" id="GO:0005886">
    <property type="term" value="C:plasma membrane"/>
    <property type="evidence" value="ECO:0007669"/>
    <property type="project" value="UniProtKB-SubCell"/>
</dbReference>
<dbReference type="STRING" id="43989.cce_3193"/>
<proteinExistence type="inferred from homology"/>
<evidence type="ECO:0000256" key="3">
    <source>
        <dbReference type="ARBA" id="ARBA00022475"/>
    </source>
</evidence>
<dbReference type="RefSeq" id="WP_009547512.1">
    <property type="nucleotide sequence ID" value="NC_010546.1"/>
</dbReference>
<dbReference type="EMBL" id="CP000806">
    <property type="protein sequence ID" value="ACB52541.1"/>
    <property type="molecule type" value="Genomic_DNA"/>
</dbReference>
<evidence type="ECO:0000256" key="6">
    <source>
        <dbReference type="ARBA" id="ARBA00023136"/>
    </source>
</evidence>
<keyword evidence="3" id="KW-1003">Cell membrane</keyword>
<keyword evidence="4 7" id="KW-0812">Transmembrane</keyword>
<dbReference type="AlphaFoldDB" id="B1WXK0"/>
<dbReference type="OrthoDB" id="9788907at2"/>
<dbReference type="PANTHER" id="PTHR33567">
    <property type="entry name" value="CHROMATE ION TRANSPORTER (EUROFUNG)"/>
    <property type="match status" value="1"/>
</dbReference>
<feature type="transmembrane region" description="Helical" evidence="7">
    <location>
        <begin position="113"/>
        <end position="133"/>
    </location>
</feature>
<accession>B1WXK0</accession>